<reference evidence="3" key="1">
    <citation type="submission" date="2018-11" db="EMBL/GenBank/DDBJ databases">
        <authorList>
            <consortium name="Pathogen Informatics"/>
        </authorList>
    </citation>
    <scope>NUCLEOTIDE SEQUENCE</scope>
</reference>
<proteinExistence type="predicted"/>
<feature type="region of interest" description="Disordered" evidence="1">
    <location>
        <begin position="1"/>
        <end position="68"/>
    </location>
</feature>
<name>A0A448XC91_9PLAT</name>
<accession>A0A448XC91</accession>
<gene>
    <name evidence="3" type="ORF">PXEA_LOCUS26923</name>
</gene>
<evidence type="ECO:0000259" key="2">
    <source>
        <dbReference type="Pfam" id="PF04547"/>
    </source>
</evidence>
<dbReference type="OrthoDB" id="296386at2759"/>
<feature type="compositionally biased region" description="Polar residues" evidence="1">
    <location>
        <begin position="19"/>
        <end position="35"/>
    </location>
</feature>
<dbReference type="Proteomes" id="UP000784294">
    <property type="component" value="Unassembled WGS sequence"/>
</dbReference>
<evidence type="ECO:0000313" key="4">
    <source>
        <dbReference type="Proteomes" id="UP000784294"/>
    </source>
</evidence>
<feature type="domain" description="Anoctamin transmembrane" evidence="2">
    <location>
        <begin position="154"/>
        <end position="198"/>
    </location>
</feature>
<feature type="compositionally biased region" description="Polar residues" evidence="1">
    <location>
        <begin position="1"/>
        <end position="11"/>
    </location>
</feature>
<protein>
    <recommendedName>
        <fullName evidence="2">Anoctamin transmembrane domain-containing protein</fullName>
    </recommendedName>
</protein>
<sequence length="206" mass="22359">SEHPASTQSLISIPVAPLPSTSPSGSFLGTSTVDQTGCLETDLPILIVHTPSEPPANSSPSSDQVAPTSLDEWLQQQRRIIDAAETRKAPLRTSIESLASPSPSGELQSSEKLNKAEFGHPSLPNPRSLDSFMEYQIELPKLVDFTLEEYTEKLFSASLPLAPLILLLVGISDIRVDARRLLQLYQRPVPRIAGSIGRCTAPSYIF</sequence>
<comment type="caution">
    <text evidence="3">The sequence shown here is derived from an EMBL/GenBank/DDBJ whole genome shotgun (WGS) entry which is preliminary data.</text>
</comment>
<feature type="compositionally biased region" description="Polar residues" evidence="1">
    <location>
        <begin position="94"/>
        <end position="111"/>
    </location>
</feature>
<dbReference type="InterPro" id="IPR049452">
    <property type="entry name" value="Anoctamin_TM"/>
</dbReference>
<organism evidence="3 4">
    <name type="scientific">Protopolystoma xenopodis</name>
    <dbReference type="NCBI Taxonomy" id="117903"/>
    <lineage>
        <taxon>Eukaryota</taxon>
        <taxon>Metazoa</taxon>
        <taxon>Spiralia</taxon>
        <taxon>Lophotrochozoa</taxon>
        <taxon>Platyhelminthes</taxon>
        <taxon>Monogenea</taxon>
        <taxon>Polyopisthocotylea</taxon>
        <taxon>Polystomatidea</taxon>
        <taxon>Polystomatidae</taxon>
        <taxon>Protopolystoma</taxon>
    </lineage>
</organism>
<feature type="non-terminal residue" evidence="3">
    <location>
        <position position="1"/>
    </location>
</feature>
<keyword evidence="4" id="KW-1185">Reference proteome</keyword>
<feature type="region of interest" description="Disordered" evidence="1">
    <location>
        <begin position="92"/>
        <end position="120"/>
    </location>
</feature>
<dbReference type="EMBL" id="CAAALY010245857">
    <property type="protein sequence ID" value="VEL33483.1"/>
    <property type="molecule type" value="Genomic_DNA"/>
</dbReference>
<dbReference type="Pfam" id="PF04547">
    <property type="entry name" value="Anoctamin"/>
    <property type="match status" value="1"/>
</dbReference>
<evidence type="ECO:0000256" key="1">
    <source>
        <dbReference type="SAM" id="MobiDB-lite"/>
    </source>
</evidence>
<dbReference type="AlphaFoldDB" id="A0A448XC91"/>
<evidence type="ECO:0000313" key="3">
    <source>
        <dbReference type="EMBL" id="VEL33483.1"/>
    </source>
</evidence>